<reference evidence="1" key="1">
    <citation type="submission" date="2022-11" db="EMBL/GenBank/DDBJ databases">
        <title>Centuries of genome instability and evolution in soft-shell clam transmissible cancer (bioRxiv).</title>
        <authorList>
            <person name="Hart S.F.M."/>
            <person name="Yonemitsu M.A."/>
            <person name="Giersch R.M."/>
            <person name="Beal B.F."/>
            <person name="Arriagada G."/>
            <person name="Davis B.W."/>
            <person name="Ostrander E.A."/>
            <person name="Goff S.P."/>
            <person name="Metzger M.J."/>
        </authorList>
    </citation>
    <scope>NUCLEOTIDE SEQUENCE</scope>
    <source>
        <strain evidence="1">MELC-2E11</strain>
        <tissue evidence="1">Siphon/mantle</tissue>
    </source>
</reference>
<evidence type="ECO:0000313" key="1">
    <source>
        <dbReference type="EMBL" id="WAR08852.1"/>
    </source>
</evidence>
<organism evidence="1 2">
    <name type="scientific">Mya arenaria</name>
    <name type="common">Soft-shell clam</name>
    <dbReference type="NCBI Taxonomy" id="6604"/>
    <lineage>
        <taxon>Eukaryota</taxon>
        <taxon>Metazoa</taxon>
        <taxon>Spiralia</taxon>
        <taxon>Lophotrochozoa</taxon>
        <taxon>Mollusca</taxon>
        <taxon>Bivalvia</taxon>
        <taxon>Autobranchia</taxon>
        <taxon>Heteroconchia</taxon>
        <taxon>Euheterodonta</taxon>
        <taxon>Imparidentia</taxon>
        <taxon>Neoheterodontei</taxon>
        <taxon>Myida</taxon>
        <taxon>Myoidea</taxon>
        <taxon>Myidae</taxon>
        <taxon>Mya</taxon>
    </lineage>
</organism>
<name>A0ABY7EIU2_MYAAR</name>
<keyword evidence="2" id="KW-1185">Reference proteome</keyword>
<proteinExistence type="predicted"/>
<protein>
    <submittedName>
        <fullName evidence="1">Uncharacterized protein</fullName>
    </submittedName>
</protein>
<gene>
    <name evidence="1" type="ORF">MAR_018810</name>
</gene>
<sequence length="176" mass="20635">MVFAKLFCIPARQSKTSLVWSFVMEQCKDQVRKTFLCSELSDEDVQDQVNKTRRRHVEAFFDVFDVSLNADNIFVFANASVDCILCLLKNVYEQDKFNLLFLMPILHYFDDLDKHYGILHVWFLPLEGVSSFPRSFQPRTMVKLFELLLAACYVPGLYTYLNSISYFISVLNIIYH</sequence>
<dbReference type="Proteomes" id="UP001164746">
    <property type="component" value="Chromosome 6"/>
</dbReference>
<accession>A0ABY7EIU2</accession>
<dbReference type="EMBL" id="CP111017">
    <property type="protein sequence ID" value="WAR08852.1"/>
    <property type="molecule type" value="Genomic_DNA"/>
</dbReference>
<evidence type="ECO:0000313" key="2">
    <source>
        <dbReference type="Proteomes" id="UP001164746"/>
    </source>
</evidence>